<dbReference type="AlphaFoldDB" id="A0A8B5XS83"/>
<evidence type="ECO:0000313" key="8">
    <source>
        <dbReference type="Proteomes" id="UP000317770"/>
    </source>
</evidence>
<evidence type="ECO:0000256" key="5">
    <source>
        <dbReference type="ARBA" id="ARBA00023136"/>
    </source>
</evidence>
<dbReference type="GO" id="GO:0015093">
    <property type="term" value="F:ferrous iron transmembrane transporter activity"/>
    <property type="evidence" value="ECO:0007669"/>
    <property type="project" value="TreeGrafter"/>
</dbReference>
<feature type="transmembrane region" description="Helical" evidence="6">
    <location>
        <begin position="521"/>
        <end position="542"/>
    </location>
</feature>
<gene>
    <name evidence="7" type="ORF">FQP34_25105</name>
</gene>
<feature type="transmembrane region" description="Helical" evidence="6">
    <location>
        <begin position="574"/>
        <end position="591"/>
    </location>
</feature>
<name>A0A8B5XS83_9BACI</name>
<comment type="caution">
    <text evidence="7">The sequence shown here is derived from an EMBL/GenBank/DDBJ whole genome shotgun (WGS) entry which is preliminary data.</text>
</comment>
<evidence type="ECO:0000256" key="2">
    <source>
        <dbReference type="ARBA" id="ARBA00008333"/>
    </source>
</evidence>
<reference evidence="7 8" key="1">
    <citation type="submission" date="2019-07" db="EMBL/GenBank/DDBJ databases">
        <title>Genome assembly of Bacillus simplex strain GGC-P6A.</title>
        <authorList>
            <person name="Jennings M.E."/>
            <person name="Barton H.A."/>
        </authorList>
    </citation>
    <scope>NUCLEOTIDE SEQUENCE [LARGE SCALE GENOMIC DNA]</scope>
    <source>
        <strain evidence="7 8">GGC-P6A</strain>
    </source>
</reference>
<protein>
    <submittedName>
        <fullName evidence="7">FTR1 family iron permease</fullName>
    </submittedName>
</protein>
<evidence type="ECO:0000256" key="1">
    <source>
        <dbReference type="ARBA" id="ARBA00004141"/>
    </source>
</evidence>
<evidence type="ECO:0000256" key="3">
    <source>
        <dbReference type="ARBA" id="ARBA00022692"/>
    </source>
</evidence>
<dbReference type="PANTHER" id="PTHR31632">
    <property type="entry name" value="IRON TRANSPORTER FTH1"/>
    <property type="match status" value="1"/>
</dbReference>
<accession>A0A8B5XS83</accession>
<dbReference type="PANTHER" id="PTHR31632:SF2">
    <property type="entry name" value="PLASMA MEMBRANE IRON PERMEASE"/>
    <property type="match status" value="1"/>
</dbReference>
<dbReference type="GO" id="GO:0033573">
    <property type="term" value="C:high-affinity iron permease complex"/>
    <property type="evidence" value="ECO:0007669"/>
    <property type="project" value="InterPro"/>
</dbReference>
<evidence type="ECO:0000256" key="6">
    <source>
        <dbReference type="SAM" id="Phobius"/>
    </source>
</evidence>
<feature type="transmembrane region" description="Helical" evidence="6">
    <location>
        <begin position="452"/>
        <end position="471"/>
    </location>
</feature>
<organism evidence="7 8">
    <name type="scientific">Peribacillus simplex</name>
    <dbReference type="NCBI Taxonomy" id="1478"/>
    <lineage>
        <taxon>Bacteria</taxon>
        <taxon>Bacillati</taxon>
        <taxon>Bacillota</taxon>
        <taxon>Bacilli</taxon>
        <taxon>Bacillales</taxon>
        <taxon>Bacillaceae</taxon>
        <taxon>Peribacillus</taxon>
    </lineage>
</organism>
<comment type="subcellular location">
    <subcellularLocation>
        <location evidence="1">Membrane</location>
        <topology evidence="1">Multi-pass membrane protein</topology>
    </subcellularLocation>
</comment>
<dbReference type="EMBL" id="VNKI01000016">
    <property type="protein sequence ID" value="TVX76368.1"/>
    <property type="molecule type" value="Genomic_DNA"/>
</dbReference>
<dbReference type="Proteomes" id="UP000317770">
    <property type="component" value="Unassembled WGS sequence"/>
</dbReference>
<dbReference type="InterPro" id="IPR004923">
    <property type="entry name" value="FTR1/Fip1/EfeU"/>
</dbReference>
<proteinExistence type="inferred from homology"/>
<feature type="transmembrane region" description="Helical" evidence="6">
    <location>
        <begin position="378"/>
        <end position="400"/>
    </location>
</feature>
<feature type="transmembrane region" description="Helical" evidence="6">
    <location>
        <begin position="491"/>
        <end position="509"/>
    </location>
</feature>
<keyword evidence="5 6" id="KW-0472">Membrane</keyword>
<evidence type="ECO:0000313" key="7">
    <source>
        <dbReference type="EMBL" id="TVX76368.1"/>
    </source>
</evidence>
<sequence>MDIIRLAILVHEKGGNSMTVSKWKSGILVLIVSLLFLSTAVRVVSAGENHDQLFVYIGDSLMKVKSGDLEEVSENIDLFEKDWKTIKTDSASARKVDERLSAVKSAVRDQASIDEIKKRLSALSSTLVIYDTKENPVDKTDYKERLEAILPLIGELDASITEGDFDQSKVLYTDLLNQWTDAEVIVREKSVATYGEIETKMAFVRIAVTQDPPDPEKAQKNLTELKGLIEDFLAGKVEEGSQKNTYSLGDVTQLLQGSATDIEKDDIDSAVDQLNEILTIWPNVEGEVSTRDSKLYSDMETKVPTAISLLQSKKVKAEEAKGIVSDLNTRLLPLIDDTSYTTWDAALILLREGLEALLIVATLLSFLKKIGQADKQKWIWTGVGAGLVASSILAVIINIVFSQITAASSREYIEGITGIIAVLMMLTIGLWLHSKSNVHAWNRYIDKQMNQAIATGSIISFALISFLSIFREGAETIIFYAGMAPYMELKQLLSGIFLAFLILVIIGFVMLRYSVKLPMTLFFKVATILIYALAFKILGVSIHSLQVSQMIQTNTISSFPFVETIGLYPTMETLVPQAVLILLIALATIWVKRSNSLRATK</sequence>
<keyword evidence="3 6" id="KW-0812">Transmembrane</keyword>
<keyword evidence="4 6" id="KW-1133">Transmembrane helix</keyword>
<feature type="transmembrane region" description="Helical" evidence="6">
    <location>
        <begin position="412"/>
        <end position="432"/>
    </location>
</feature>
<feature type="transmembrane region" description="Helical" evidence="6">
    <location>
        <begin position="345"/>
        <end position="366"/>
    </location>
</feature>
<comment type="similarity">
    <text evidence="2">Belongs to the oxidase-dependent Fe transporter (OFeT) (TC 9.A.10.1) family.</text>
</comment>
<evidence type="ECO:0000256" key="4">
    <source>
        <dbReference type="ARBA" id="ARBA00022989"/>
    </source>
</evidence>
<dbReference type="Pfam" id="PF03239">
    <property type="entry name" value="FTR1"/>
    <property type="match status" value="1"/>
</dbReference>